<name>A0A7V5LZ78_UNCAE</name>
<dbReference type="EMBL" id="DRTT01000144">
    <property type="protein sequence ID" value="HHF98892.1"/>
    <property type="molecule type" value="Genomic_DNA"/>
</dbReference>
<comment type="subunit">
    <text evidence="12">Interacts with PEX5, probably required to target it into peroxisomes.</text>
</comment>
<evidence type="ECO:0000256" key="10">
    <source>
        <dbReference type="ARBA" id="ARBA00023160"/>
    </source>
</evidence>
<dbReference type="Proteomes" id="UP000886070">
    <property type="component" value="Unassembled WGS sequence"/>
</dbReference>
<keyword evidence="3" id="KW-0444">Lipid biosynthesis</keyword>
<evidence type="ECO:0000256" key="2">
    <source>
        <dbReference type="ARBA" id="ARBA00005189"/>
    </source>
</evidence>
<dbReference type="InterPro" id="IPR036291">
    <property type="entry name" value="NAD(P)-bd_dom_sf"/>
</dbReference>
<comment type="catalytic activity">
    <reaction evidence="19">
        <text>(2E)-decenoyl-CoA + NADPH + H(+) = decanoyl-CoA + NADP(+)</text>
        <dbReference type="Rhea" id="RHEA:44960"/>
        <dbReference type="ChEBI" id="CHEBI:15378"/>
        <dbReference type="ChEBI" id="CHEBI:57783"/>
        <dbReference type="ChEBI" id="CHEBI:58349"/>
        <dbReference type="ChEBI" id="CHEBI:61406"/>
        <dbReference type="ChEBI" id="CHEBI:61430"/>
    </reaction>
    <physiologicalReaction direction="left-to-right" evidence="19">
        <dbReference type="Rhea" id="RHEA:44961"/>
    </physiologicalReaction>
</comment>
<evidence type="ECO:0000256" key="11">
    <source>
        <dbReference type="ARBA" id="ARBA00037124"/>
    </source>
</evidence>
<keyword evidence="10" id="KW-0275">Fatty acid biosynthesis</keyword>
<comment type="subcellular location">
    <subcellularLocation>
        <location evidence="1">Peroxisome</location>
    </subcellularLocation>
</comment>
<evidence type="ECO:0000256" key="8">
    <source>
        <dbReference type="ARBA" id="ARBA00023098"/>
    </source>
</evidence>
<evidence type="ECO:0000256" key="14">
    <source>
        <dbReference type="ARBA" id="ARBA00041063"/>
    </source>
</evidence>
<evidence type="ECO:0000313" key="21">
    <source>
        <dbReference type="EMBL" id="HHF98892.1"/>
    </source>
</evidence>
<dbReference type="PANTHER" id="PTHR24317">
    <property type="entry name" value="PEROXISOMAL TRANS-2-ENOYL-COA REDUCTASE"/>
    <property type="match status" value="1"/>
</dbReference>
<evidence type="ECO:0000256" key="7">
    <source>
        <dbReference type="ARBA" id="ARBA00023002"/>
    </source>
</evidence>
<evidence type="ECO:0000256" key="4">
    <source>
        <dbReference type="ARBA" id="ARBA00022553"/>
    </source>
</evidence>
<dbReference type="PANTHER" id="PTHR24317:SF7">
    <property type="entry name" value="PEROXISOMAL TRANS-2-ENOYL-COA REDUCTASE"/>
    <property type="match status" value="1"/>
</dbReference>
<protein>
    <recommendedName>
        <fullName evidence="14">Peroxisomal trans-2-enoyl-CoA reductase</fullName>
        <ecNumber evidence="13">1.3.1.38</ecNumber>
    </recommendedName>
</protein>
<dbReference type="SUPFAM" id="SSF51735">
    <property type="entry name" value="NAD(P)-binding Rossmann-fold domains"/>
    <property type="match status" value="1"/>
</dbReference>
<evidence type="ECO:0000256" key="1">
    <source>
        <dbReference type="ARBA" id="ARBA00004275"/>
    </source>
</evidence>
<evidence type="ECO:0000256" key="17">
    <source>
        <dbReference type="ARBA" id="ARBA00049108"/>
    </source>
</evidence>
<reference evidence="21" key="1">
    <citation type="journal article" date="2020" name="mSystems">
        <title>Genome- and Community-Level Interaction Insights into Carbon Utilization and Element Cycling Functions of Hydrothermarchaeota in Hydrothermal Sediment.</title>
        <authorList>
            <person name="Zhou Z."/>
            <person name="Liu Y."/>
            <person name="Xu W."/>
            <person name="Pan J."/>
            <person name="Luo Z.H."/>
            <person name="Li M."/>
        </authorList>
    </citation>
    <scope>NUCLEOTIDE SEQUENCE [LARGE SCALE GENOMIC DNA]</scope>
    <source>
        <strain evidence="21">HyVt-92</strain>
    </source>
</reference>
<dbReference type="EC" id="1.3.1.38" evidence="13"/>
<keyword evidence="6" id="KW-0521">NADP</keyword>
<comment type="caution">
    <text evidence="21">The sequence shown here is derived from an EMBL/GenBank/DDBJ whole genome shotgun (WGS) entry which is preliminary data.</text>
</comment>
<gene>
    <name evidence="21" type="ORF">ENL39_05355</name>
</gene>
<comment type="catalytic activity">
    <reaction evidence="17">
        <text>(2E)-hexenoyl-CoA + NADPH + H(+) = hexanoyl-CoA + NADP(+)</text>
        <dbReference type="Rhea" id="RHEA:44956"/>
        <dbReference type="ChEBI" id="CHEBI:15378"/>
        <dbReference type="ChEBI" id="CHEBI:57783"/>
        <dbReference type="ChEBI" id="CHEBI:58349"/>
        <dbReference type="ChEBI" id="CHEBI:62077"/>
        <dbReference type="ChEBI" id="CHEBI:62620"/>
    </reaction>
    <physiologicalReaction direction="left-to-right" evidence="17">
        <dbReference type="Rhea" id="RHEA:44957"/>
    </physiologicalReaction>
</comment>
<keyword evidence="9" id="KW-0576">Peroxisome</keyword>
<comment type="catalytic activity">
    <reaction evidence="16">
        <text>(2E)-tetradecenoyl-CoA + NADPH + H(+) = tetradecanoyl-CoA + NADP(+)</text>
        <dbReference type="Rhea" id="RHEA:44968"/>
        <dbReference type="ChEBI" id="CHEBI:15378"/>
        <dbReference type="ChEBI" id="CHEBI:57385"/>
        <dbReference type="ChEBI" id="CHEBI:57783"/>
        <dbReference type="ChEBI" id="CHEBI:58349"/>
        <dbReference type="ChEBI" id="CHEBI:61405"/>
    </reaction>
    <physiologicalReaction direction="left-to-right" evidence="16">
        <dbReference type="Rhea" id="RHEA:44969"/>
    </physiologicalReaction>
</comment>
<dbReference type="GO" id="GO:0006633">
    <property type="term" value="P:fatty acid biosynthetic process"/>
    <property type="evidence" value="ECO:0007669"/>
    <property type="project" value="UniProtKB-KW"/>
</dbReference>
<keyword evidence="5" id="KW-0276">Fatty acid metabolism</keyword>
<comment type="catalytic activity">
    <reaction evidence="15">
        <text>(2E)-dodecenoyl-CoA + NADPH + H(+) = dodecanoyl-CoA + NADP(+)</text>
        <dbReference type="Rhea" id="RHEA:44964"/>
        <dbReference type="ChEBI" id="CHEBI:15378"/>
        <dbReference type="ChEBI" id="CHEBI:57330"/>
        <dbReference type="ChEBI" id="CHEBI:57375"/>
        <dbReference type="ChEBI" id="CHEBI:57783"/>
        <dbReference type="ChEBI" id="CHEBI:58349"/>
    </reaction>
    <physiologicalReaction direction="left-to-right" evidence="15">
        <dbReference type="Rhea" id="RHEA:44965"/>
    </physiologicalReaction>
</comment>
<evidence type="ECO:0000256" key="9">
    <source>
        <dbReference type="ARBA" id="ARBA00023140"/>
    </source>
</evidence>
<accession>A0A7V5LZ78</accession>
<dbReference type="Gene3D" id="3.40.50.720">
    <property type="entry name" value="NAD(P)-binding Rossmann-like Domain"/>
    <property type="match status" value="1"/>
</dbReference>
<comment type="pathway">
    <text evidence="2">Lipid metabolism.</text>
</comment>
<evidence type="ECO:0000256" key="20">
    <source>
        <dbReference type="ARBA" id="ARBA00049559"/>
    </source>
</evidence>
<comment type="function">
    <text evidence="11">Participates in chain elongation of fatty acids. Catalyzes the reduction of trans-2-enoyl-CoAs of varying chain lengths from 6:1 to 16:1, having maximum activity with 10:1 CoA. Has no 2,4-dienoyl-CoA reductase activity.</text>
</comment>
<comment type="catalytic activity">
    <reaction evidence="18">
        <text>a (2E)-enoyl-CoA + NADPH + H(+) = a 2,3-saturated acyl-CoA + NADP(+)</text>
        <dbReference type="Rhea" id="RHEA:33763"/>
        <dbReference type="ChEBI" id="CHEBI:15378"/>
        <dbReference type="ChEBI" id="CHEBI:57783"/>
        <dbReference type="ChEBI" id="CHEBI:58349"/>
        <dbReference type="ChEBI" id="CHEBI:58856"/>
        <dbReference type="ChEBI" id="CHEBI:65111"/>
        <dbReference type="EC" id="1.3.1.38"/>
    </reaction>
    <physiologicalReaction direction="left-to-right" evidence="18">
        <dbReference type="Rhea" id="RHEA:33764"/>
    </physiologicalReaction>
</comment>
<dbReference type="InterPro" id="IPR052388">
    <property type="entry name" value="Peroxisomal_t2-enoyl-CoA_red"/>
</dbReference>
<evidence type="ECO:0000256" key="6">
    <source>
        <dbReference type="ARBA" id="ARBA00022857"/>
    </source>
</evidence>
<dbReference type="GO" id="GO:0019166">
    <property type="term" value="F:trans-2-enoyl-CoA reductase (NADPH) activity"/>
    <property type="evidence" value="ECO:0007669"/>
    <property type="project" value="UniProtKB-EC"/>
</dbReference>
<proteinExistence type="predicted"/>
<evidence type="ECO:0000256" key="3">
    <source>
        <dbReference type="ARBA" id="ARBA00022516"/>
    </source>
</evidence>
<keyword evidence="4" id="KW-0597">Phosphoprotein</keyword>
<feature type="non-terminal residue" evidence="21">
    <location>
        <position position="1"/>
    </location>
</feature>
<evidence type="ECO:0000256" key="19">
    <source>
        <dbReference type="ARBA" id="ARBA00049386"/>
    </source>
</evidence>
<evidence type="ECO:0000256" key="5">
    <source>
        <dbReference type="ARBA" id="ARBA00022832"/>
    </source>
</evidence>
<comment type="catalytic activity">
    <reaction evidence="20">
        <text>(2E)-octenoyl-CoA + NADPH + H(+) = octanoyl-CoA + NADP(+)</text>
        <dbReference type="Rhea" id="RHEA:44952"/>
        <dbReference type="ChEBI" id="CHEBI:15378"/>
        <dbReference type="ChEBI" id="CHEBI:57386"/>
        <dbReference type="ChEBI" id="CHEBI:57783"/>
        <dbReference type="ChEBI" id="CHEBI:58349"/>
        <dbReference type="ChEBI" id="CHEBI:62242"/>
    </reaction>
    <physiologicalReaction direction="left-to-right" evidence="20">
        <dbReference type="Rhea" id="RHEA:44953"/>
    </physiologicalReaction>
</comment>
<dbReference type="Pfam" id="PF13561">
    <property type="entry name" value="adh_short_C2"/>
    <property type="match status" value="1"/>
</dbReference>
<evidence type="ECO:0000256" key="12">
    <source>
        <dbReference type="ARBA" id="ARBA00038622"/>
    </source>
</evidence>
<evidence type="ECO:0000256" key="16">
    <source>
        <dbReference type="ARBA" id="ARBA00048686"/>
    </source>
</evidence>
<evidence type="ECO:0000256" key="18">
    <source>
        <dbReference type="ARBA" id="ARBA00049251"/>
    </source>
</evidence>
<dbReference type="InterPro" id="IPR002347">
    <property type="entry name" value="SDR_fam"/>
</dbReference>
<organism evidence="21">
    <name type="scientific">Aerophobetes bacterium</name>
    <dbReference type="NCBI Taxonomy" id="2030807"/>
    <lineage>
        <taxon>Bacteria</taxon>
        <taxon>Candidatus Aerophobota</taxon>
    </lineage>
</organism>
<evidence type="ECO:0000256" key="15">
    <source>
        <dbReference type="ARBA" id="ARBA00047570"/>
    </source>
</evidence>
<keyword evidence="7" id="KW-0560">Oxidoreductase</keyword>
<sequence>SSEWPEKKRREIVAQIPLKRLGRPEEVAAAILFLASDEASFITGEILDVNGGYLMD</sequence>
<dbReference type="AlphaFoldDB" id="A0A7V5LZ78"/>
<evidence type="ECO:0000256" key="13">
    <source>
        <dbReference type="ARBA" id="ARBA00038849"/>
    </source>
</evidence>
<keyword evidence="8" id="KW-0443">Lipid metabolism</keyword>